<dbReference type="PANTHER" id="PTHR21015:SF22">
    <property type="entry name" value="GLYCOSYLTRANSFERASE"/>
    <property type="match status" value="1"/>
</dbReference>
<keyword evidence="6 10" id="KW-0573">Peptidoglycan synthesis</keyword>
<dbReference type="NCBIfam" id="TIGR01133">
    <property type="entry name" value="murG"/>
    <property type="match status" value="1"/>
</dbReference>
<dbReference type="InterPro" id="IPR004276">
    <property type="entry name" value="GlycoTrans_28_N"/>
</dbReference>
<feature type="binding site" evidence="10">
    <location>
        <position position="164"/>
    </location>
    <ligand>
        <name>UDP-N-acetyl-alpha-D-glucosamine</name>
        <dbReference type="ChEBI" id="CHEBI:57705"/>
    </ligand>
</feature>
<dbReference type="CDD" id="cd03785">
    <property type="entry name" value="GT28_MurG"/>
    <property type="match status" value="1"/>
</dbReference>
<evidence type="ECO:0000256" key="1">
    <source>
        <dbReference type="ARBA" id="ARBA00022475"/>
    </source>
</evidence>
<comment type="similarity">
    <text evidence="10">Belongs to the glycosyltransferase 28 family. MurG subfamily.</text>
</comment>
<evidence type="ECO:0000256" key="9">
    <source>
        <dbReference type="ARBA" id="ARBA00023316"/>
    </source>
</evidence>
<keyword evidence="2 10" id="KW-0132">Cell division</keyword>
<dbReference type="GO" id="GO:0050511">
    <property type="term" value="F:undecaprenyldiphospho-muramoylpentapeptide beta-N-acetylglucosaminyltransferase activity"/>
    <property type="evidence" value="ECO:0007669"/>
    <property type="project" value="UniProtKB-UniRule"/>
</dbReference>
<dbReference type="GO" id="GO:0008360">
    <property type="term" value="P:regulation of cell shape"/>
    <property type="evidence" value="ECO:0007669"/>
    <property type="project" value="UniProtKB-KW"/>
</dbReference>
<reference evidence="13" key="1">
    <citation type="journal article" date="2021" name="PeerJ">
        <title>Extensive microbial diversity within the chicken gut microbiome revealed by metagenomics and culture.</title>
        <authorList>
            <person name="Gilroy R."/>
            <person name="Ravi A."/>
            <person name="Getino M."/>
            <person name="Pursley I."/>
            <person name="Horton D.L."/>
            <person name="Alikhan N.F."/>
            <person name="Baker D."/>
            <person name="Gharbi K."/>
            <person name="Hall N."/>
            <person name="Watson M."/>
            <person name="Adriaenssens E.M."/>
            <person name="Foster-Nyarko E."/>
            <person name="Jarju S."/>
            <person name="Secka A."/>
            <person name="Antonio M."/>
            <person name="Oren A."/>
            <person name="Chaudhuri R.R."/>
            <person name="La Ragione R."/>
            <person name="Hildebrand F."/>
            <person name="Pallen M.J."/>
        </authorList>
    </citation>
    <scope>NUCLEOTIDE SEQUENCE</scope>
    <source>
        <strain evidence="13">USASDec5-558</strain>
    </source>
</reference>
<dbReference type="Pfam" id="PF03033">
    <property type="entry name" value="Glyco_transf_28"/>
    <property type="match status" value="1"/>
</dbReference>
<reference evidence="13" key="2">
    <citation type="submission" date="2021-04" db="EMBL/GenBank/DDBJ databases">
        <authorList>
            <person name="Gilroy R."/>
        </authorList>
    </citation>
    <scope>NUCLEOTIDE SEQUENCE</scope>
    <source>
        <strain evidence="13">USASDec5-558</strain>
    </source>
</reference>
<dbReference type="HAMAP" id="MF_00033">
    <property type="entry name" value="MurG"/>
    <property type="match status" value="1"/>
</dbReference>
<feature type="binding site" evidence="10">
    <location>
        <position position="126"/>
    </location>
    <ligand>
        <name>UDP-N-acetyl-alpha-D-glucosamine</name>
        <dbReference type="ChEBI" id="CHEBI:57705"/>
    </ligand>
</feature>
<feature type="domain" description="Glycosyl transferase family 28 C-terminal" evidence="12">
    <location>
        <begin position="186"/>
        <end position="338"/>
    </location>
</feature>
<evidence type="ECO:0000256" key="6">
    <source>
        <dbReference type="ARBA" id="ARBA00022984"/>
    </source>
</evidence>
<keyword evidence="1 10" id="KW-1003">Cell membrane</keyword>
<dbReference type="InterPro" id="IPR007235">
    <property type="entry name" value="Glyco_trans_28_C"/>
</dbReference>
<dbReference type="Pfam" id="PF04101">
    <property type="entry name" value="Glyco_tran_28_C"/>
    <property type="match status" value="1"/>
</dbReference>
<dbReference type="GO" id="GO:0009252">
    <property type="term" value="P:peptidoglycan biosynthetic process"/>
    <property type="evidence" value="ECO:0007669"/>
    <property type="project" value="UniProtKB-UniRule"/>
</dbReference>
<dbReference type="EMBL" id="DXEV01000019">
    <property type="protein sequence ID" value="HIX55996.1"/>
    <property type="molecule type" value="Genomic_DNA"/>
</dbReference>
<comment type="pathway">
    <text evidence="10">Cell wall biogenesis; peptidoglycan biosynthesis.</text>
</comment>
<evidence type="ECO:0000256" key="2">
    <source>
        <dbReference type="ARBA" id="ARBA00022618"/>
    </source>
</evidence>
<evidence type="ECO:0000256" key="5">
    <source>
        <dbReference type="ARBA" id="ARBA00022960"/>
    </source>
</evidence>
<keyword evidence="3 10" id="KW-0328">Glycosyltransferase</keyword>
<evidence type="ECO:0000259" key="11">
    <source>
        <dbReference type="Pfam" id="PF03033"/>
    </source>
</evidence>
<dbReference type="GO" id="GO:0071555">
    <property type="term" value="P:cell wall organization"/>
    <property type="evidence" value="ECO:0007669"/>
    <property type="project" value="UniProtKB-KW"/>
</dbReference>
<feature type="domain" description="Glycosyltransferase family 28 N-terminal" evidence="11">
    <location>
        <begin position="7"/>
        <end position="144"/>
    </location>
</feature>
<name>A0A9D1WBB6_9GAMM</name>
<comment type="caution">
    <text evidence="10">Lacks conserved residue(s) required for the propagation of feature annotation.</text>
</comment>
<dbReference type="InterPro" id="IPR006009">
    <property type="entry name" value="GlcNAc_MurG"/>
</dbReference>
<keyword evidence="9 10" id="KW-0961">Cell wall biogenesis/degradation</keyword>
<keyword evidence="7 10" id="KW-0472">Membrane</keyword>
<feature type="binding site" evidence="10">
    <location>
        <position position="192"/>
    </location>
    <ligand>
        <name>UDP-N-acetyl-alpha-D-glucosamine</name>
        <dbReference type="ChEBI" id="CHEBI:57705"/>
    </ligand>
</feature>
<dbReference type="GO" id="GO:0051301">
    <property type="term" value="P:cell division"/>
    <property type="evidence" value="ECO:0007669"/>
    <property type="project" value="UniProtKB-KW"/>
</dbReference>
<dbReference type="GO" id="GO:0005975">
    <property type="term" value="P:carbohydrate metabolic process"/>
    <property type="evidence" value="ECO:0007669"/>
    <property type="project" value="InterPro"/>
</dbReference>
<comment type="function">
    <text evidence="10">Cell wall formation. Catalyzes the transfer of a GlcNAc subunit on undecaprenyl-pyrophosphoryl-MurNAc-pentapeptide (lipid intermediate I) to form undecaprenyl-pyrophosphoryl-MurNAc-(pentapeptide)GlcNAc (lipid intermediate II).</text>
</comment>
<evidence type="ECO:0000313" key="13">
    <source>
        <dbReference type="EMBL" id="HIX55996.1"/>
    </source>
</evidence>
<keyword evidence="8 10" id="KW-0131">Cell cycle</keyword>
<evidence type="ECO:0000256" key="4">
    <source>
        <dbReference type="ARBA" id="ARBA00022679"/>
    </source>
</evidence>
<evidence type="ECO:0000259" key="12">
    <source>
        <dbReference type="Pfam" id="PF04101"/>
    </source>
</evidence>
<evidence type="ECO:0000256" key="7">
    <source>
        <dbReference type="ARBA" id="ARBA00023136"/>
    </source>
</evidence>
<dbReference type="Proteomes" id="UP000886829">
    <property type="component" value="Unassembled WGS sequence"/>
</dbReference>
<feature type="binding site" evidence="10">
    <location>
        <position position="245"/>
    </location>
    <ligand>
        <name>UDP-N-acetyl-alpha-D-glucosamine</name>
        <dbReference type="ChEBI" id="CHEBI:57705"/>
    </ligand>
</feature>
<comment type="subcellular location">
    <subcellularLocation>
        <location evidence="10">Cell membrane</location>
        <topology evidence="10">Peripheral membrane protein</topology>
        <orientation evidence="10">Cytoplasmic side</orientation>
    </subcellularLocation>
</comment>
<sequence>MSAQLKVLVMAGGTGGHVFPALAIVKELQQRGHEVEWLGTRGRIEERLIPQEEIPIHYIDVKGVRRNGLKSLLTAPFMVAHAILQARKVIKSFKPDVVIGFGGYASGPGGVAAYLCRVPLLLHEQNAAAGMTNRLLARFASKILLGVGQAFVGPKVESVGNPIRKEILELYSEERNFAHEDGRTRILIIGGSLGAQALNEKVPEGLKLFGADEIEVVHQCGKGNADKTQERYAGAAFPVTTSDFITDMASAYRHADLIICRAGASTVSELGAAKLPAILVPLPTAVDDHQTKNAMSLVDTKAGVLLPQSEITPEKIHEIVASLRPVEVLQSMSQACAAQAQLNATTRVSDLIEEAARKR</sequence>
<dbReference type="PANTHER" id="PTHR21015">
    <property type="entry name" value="UDP-N-ACETYLGLUCOSAMINE--N-ACETYLMURAMYL-(PENTAPEPTIDE) PYROPHOSPHORYL-UNDECAPRENOL N-ACETYLGLUCOSAMINE TRANSFERASE 1"/>
    <property type="match status" value="1"/>
</dbReference>
<dbReference type="EC" id="2.4.1.227" evidence="10"/>
<evidence type="ECO:0000256" key="3">
    <source>
        <dbReference type="ARBA" id="ARBA00022676"/>
    </source>
</evidence>
<comment type="caution">
    <text evidence="13">The sequence shown here is derived from an EMBL/GenBank/DDBJ whole genome shotgun (WGS) entry which is preliminary data.</text>
</comment>
<dbReference type="AlphaFoldDB" id="A0A9D1WBB6"/>
<evidence type="ECO:0000313" key="14">
    <source>
        <dbReference type="Proteomes" id="UP000886829"/>
    </source>
</evidence>
<keyword evidence="4 10" id="KW-0808">Transferase</keyword>
<proteinExistence type="inferred from homology"/>
<evidence type="ECO:0000256" key="8">
    <source>
        <dbReference type="ARBA" id="ARBA00023306"/>
    </source>
</evidence>
<dbReference type="GO" id="GO:0005886">
    <property type="term" value="C:plasma membrane"/>
    <property type="evidence" value="ECO:0007669"/>
    <property type="project" value="UniProtKB-SubCell"/>
</dbReference>
<protein>
    <recommendedName>
        <fullName evidence="10">UDP-N-acetylglucosamine--N-acetylmuramyl-(pentapeptide) pyrophosphoryl-undecaprenol N-acetylglucosamine transferase</fullName>
        <ecNumber evidence="10">2.4.1.227</ecNumber>
    </recommendedName>
    <alternativeName>
        <fullName evidence="10">Undecaprenyl-PP-MurNAc-pentapeptide-UDPGlcNAc GlcNAc transferase</fullName>
    </alternativeName>
</protein>
<comment type="catalytic activity">
    <reaction evidence="10">
        <text>di-trans,octa-cis-undecaprenyl diphospho-N-acetyl-alpha-D-muramoyl-L-alanyl-D-glutamyl-meso-2,6-diaminopimeloyl-D-alanyl-D-alanine + UDP-N-acetyl-alpha-D-glucosamine = di-trans,octa-cis-undecaprenyl diphospho-[N-acetyl-alpha-D-glucosaminyl-(1-&gt;4)]-N-acetyl-alpha-D-muramoyl-L-alanyl-D-glutamyl-meso-2,6-diaminopimeloyl-D-alanyl-D-alanine + UDP + H(+)</text>
        <dbReference type="Rhea" id="RHEA:31227"/>
        <dbReference type="ChEBI" id="CHEBI:15378"/>
        <dbReference type="ChEBI" id="CHEBI:57705"/>
        <dbReference type="ChEBI" id="CHEBI:58223"/>
        <dbReference type="ChEBI" id="CHEBI:61387"/>
        <dbReference type="ChEBI" id="CHEBI:61388"/>
        <dbReference type="EC" id="2.4.1.227"/>
    </reaction>
</comment>
<keyword evidence="5 10" id="KW-0133">Cell shape</keyword>
<feature type="binding site" evidence="10">
    <location>
        <begin position="14"/>
        <end position="16"/>
    </location>
    <ligand>
        <name>UDP-N-acetyl-alpha-D-glucosamine</name>
        <dbReference type="ChEBI" id="CHEBI:57705"/>
    </ligand>
</feature>
<dbReference type="SUPFAM" id="SSF53756">
    <property type="entry name" value="UDP-Glycosyltransferase/glycogen phosphorylase"/>
    <property type="match status" value="1"/>
</dbReference>
<organism evidence="13 14">
    <name type="scientific">Candidatus Anaerobiospirillum pullistercoris</name>
    <dbReference type="NCBI Taxonomy" id="2838452"/>
    <lineage>
        <taxon>Bacteria</taxon>
        <taxon>Pseudomonadati</taxon>
        <taxon>Pseudomonadota</taxon>
        <taxon>Gammaproteobacteria</taxon>
        <taxon>Aeromonadales</taxon>
        <taxon>Succinivibrionaceae</taxon>
        <taxon>Anaerobiospirillum</taxon>
    </lineage>
</organism>
<evidence type="ECO:0000256" key="10">
    <source>
        <dbReference type="HAMAP-Rule" id="MF_00033"/>
    </source>
</evidence>
<dbReference type="Gene3D" id="3.40.50.2000">
    <property type="entry name" value="Glycogen Phosphorylase B"/>
    <property type="match status" value="2"/>
</dbReference>
<gene>
    <name evidence="10 13" type="primary">murG</name>
    <name evidence="13" type="ORF">H9850_00810</name>
</gene>
<feature type="binding site" evidence="10">
    <location>
        <position position="290"/>
    </location>
    <ligand>
        <name>UDP-N-acetyl-alpha-D-glucosamine</name>
        <dbReference type="ChEBI" id="CHEBI:57705"/>
    </ligand>
</feature>
<accession>A0A9D1WBB6</accession>